<dbReference type="PANTHER" id="PTHR46300:SF2">
    <property type="entry name" value="CYTOCHROME P450 MONOOXYGENASE ALNH-RELATED"/>
    <property type="match status" value="1"/>
</dbReference>
<evidence type="ECO:0008006" key="9">
    <source>
        <dbReference type="Google" id="ProtNLM"/>
    </source>
</evidence>
<keyword evidence="3" id="KW-0560">Oxidoreductase</keyword>
<evidence type="ECO:0000256" key="4">
    <source>
        <dbReference type="ARBA" id="ARBA00023004"/>
    </source>
</evidence>
<comment type="similarity">
    <text evidence="1">Belongs to the cytochrome P450 family.</text>
</comment>
<dbReference type="EMBL" id="JAPEVA010000007">
    <property type="protein sequence ID" value="KAJ4410768.1"/>
    <property type="molecule type" value="Genomic_DNA"/>
</dbReference>
<dbReference type="PANTHER" id="PTHR46300">
    <property type="entry name" value="P450, PUTATIVE (EUROFUNG)-RELATED-RELATED"/>
    <property type="match status" value="1"/>
</dbReference>
<dbReference type="InterPro" id="IPR002401">
    <property type="entry name" value="Cyt_P450_E_grp-I"/>
</dbReference>
<keyword evidence="6" id="KW-0349">Heme</keyword>
<dbReference type="InterPro" id="IPR050364">
    <property type="entry name" value="Cytochrome_P450_fung"/>
</dbReference>
<keyword evidence="5" id="KW-0503">Monooxygenase</keyword>
<dbReference type="PRINTS" id="PR00463">
    <property type="entry name" value="EP450I"/>
</dbReference>
<dbReference type="OrthoDB" id="1055148at2759"/>
<dbReference type="Pfam" id="PF00067">
    <property type="entry name" value="p450"/>
    <property type="match status" value="1"/>
</dbReference>
<evidence type="ECO:0000313" key="7">
    <source>
        <dbReference type="EMBL" id="KAJ4410768.1"/>
    </source>
</evidence>
<comment type="cofactor">
    <cofactor evidence="6">
        <name>heme</name>
        <dbReference type="ChEBI" id="CHEBI:30413"/>
    </cofactor>
</comment>
<organism evidence="7 8">
    <name type="scientific">Didymella pomorum</name>
    <dbReference type="NCBI Taxonomy" id="749634"/>
    <lineage>
        <taxon>Eukaryota</taxon>
        <taxon>Fungi</taxon>
        <taxon>Dikarya</taxon>
        <taxon>Ascomycota</taxon>
        <taxon>Pezizomycotina</taxon>
        <taxon>Dothideomycetes</taxon>
        <taxon>Pleosporomycetidae</taxon>
        <taxon>Pleosporales</taxon>
        <taxon>Pleosporineae</taxon>
        <taxon>Didymellaceae</taxon>
        <taxon>Didymella</taxon>
    </lineage>
</organism>
<evidence type="ECO:0000256" key="3">
    <source>
        <dbReference type="ARBA" id="ARBA00023002"/>
    </source>
</evidence>
<sequence length="496" mass="56154">MPTSLYALIIAALAVTLYRLRNVGRRPAGYPPGPPTLPLIGNLHLMPKEKGHLQFHKWAQEYGPVYSLILGKSVMVVLSSDQAIKDLLDKRSNIYSSRPDMYMARIVSGGNRMLLLEYGDTWRLLRKIVHNSLNIRVAKTYVPYQDLENRAMLGFEKFSEVAGSQTAAVLDVFPVLRRLPDWAVPLRPYAKKLHERESELYMGHWLNVKKAIKNGTAKPCFCVDLLRAQDEEHFPDELAAYTSGSLLEAGSDTTSSTLLGFVQAMVLFPEVVALAQEELDRVCGNRLPTLDDEQNLPYIRGCVKESMRWMPTGILGVPHASIRDDEYMGYKIPKGAGMMWNVWGVHMDPNRHPDPRRFDPARYMNDTQTSLESATNADPSKRDHFLFGAGRRLCQGMHIAERSLFFAMARLLWAFNFEKARDASGLEIVPDSGELTEGLLVQPKPFPAKITPRDAEKAQRLRAEWAKMEGLLDRDLQWKALPQGMVWKKYEQNGAL</sequence>
<keyword evidence="8" id="KW-1185">Reference proteome</keyword>
<evidence type="ECO:0000256" key="5">
    <source>
        <dbReference type="ARBA" id="ARBA00023033"/>
    </source>
</evidence>
<dbReference type="GO" id="GO:0016705">
    <property type="term" value="F:oxidoreductase activity, acting on paired donors, with incorporation or reduction of molecular oxygen"/>
    <property type="evidence" value="ECO:0007669"/>
    <property type="project" value="InterPro"/>
</dbReference>
<evidence type="ECO:0000256" key="2">
    <source>
        <dbReference type="ARBA" id="ARBA00022723"/>
    </source>
</evidence>
<evidence type="ECO:0000256" key="6">
    <source>
        <dbReference type="PIRSR" id="PIRSR602401-1"/>
    </source>
</evidence>
<comment type="caution">
    <text evidence="7">The sequence shown here is derived from an EMBL/GenBank/DDBJ whole genome shotgun (WGS) entry which is preliminary data.</text>
</comment>
<accession>A0A9W8ZLH3</accession>
<dbReference type="GO" id="GO:0005506">
    <property type="term" value="F:iron ion binding"/>
    <property type="evidence" value="ECO:0007669"/>
    <property type="project" value="InterPro"/>
</dbReference>
<keyword evidence="4 6" id="KW-0408">Iron</keyword>
<dbReference type="GO" id="GO:0004497">
    <property type="term" value="F:monooxygenase activity"/>
    <property type="evidence" value="ECO:0007669"/>
    <property type="project" value="UniProtKB-KW"/>
</dbReference>
<reference evidence="7" key="1">
    <citation type="submission" date="2022-10" db="EMBL/GenBank/DDBJ databases">
        <title>Tapping the CABI collections for fungal endophytes: first genome assemblies for Collariella, Neodidymelliopsis, Ascochyta clinopodiicola, Didymella pomorum, Didymosphaeria variabile, Neocosmospora piperis and Neocucurbitaria cava.</title>
        <authorList>
            <person name="Hill R."/>
        </authorList>
    </citation>
    <scope>NUCLEOTIDE SEQUENCE</scope>
    <source>
        <strain evidence="7">IMI 355091</strain>
    </source>
</reference>
<dbReference type="AlphaFoldDB" id="A0A9W8ZLH3"/>
<evidence type="ECO:0000313" key="8">
    <source>
        <dbReference type="Proteomes" id="UP001140510"/>
    </source>
</evidence>
<dbReference type="InterPro" id="IPR036396">
    <property type="entry name" value="Cyt_P450_sf"/>
</dbReference>
<evidence type="ECO:0000256" key="1">
    <source>
        <dbReference type="ARBA" id="ARBA00010617"/>
    </source>
</evidence>
<protein>
    <recommendedName>
        <fullName evidence="9">Cytochrome P450</fullName>
    </recommendedName>
</protein>
<dbReference type="InterPro" id="IPR001128">
    <property type="entry name" value="Cyt_P450"/>
</dbReference>
<dbReference type="Gene3D" id="1.10.630.10">
    <property type="entry name" value="Cytochrome P450"/>
    <property type="match status" value="1"/>
</dbReference>
<gene>
    <name evidence="7" type="ORF">N0V91_001696</name>
</gene>
<dbReference type="Proteomes" id="UP001140510">
    <property type="component" value="Unassembled WGS sequence"/>
</dbReference>
<dbReference type="CDD" id="cd11065">
    <property type="entry name" value="CYP64-like"/>
    <property type="match status" value="1"/>
</dbReference>
<keyword evidence="2 6" id="KW-0479">Metal-binding</keyword>
<dbReference type="SUPFAM" id="SSF48264">
    <property type="entry name" value="Cytochrome P450"/>
    <property type="match status" value="1"/>
</dbReference>
<dbReference type="PRINTS" id="PR00385">
    <property type="entry name" value="P450"/>
</dbReference>
<dbReference type="GO" id="GO:0020037">
    <property type="term" value="F:heme binding"/>
    <property type="evidence" value="ECO:0007669"/>
    <property type="project" value="InterPro"/>
</dbReference>
<feature type="binding site" description="axial binding residue" evidence="6">
    <location>
        <position position="394"/>
    </location>
    <ligand>
        <name>heme</name>
        <dbReference type="ChEBI" id="CHEBI:30413"/>
    </ligand>
    <ligandPart>
        <name>Fe</name>
        <dbReference type="ChEBI" id="CHEBI:18248"/>
    </ligandPart>
</feature>
<name>A0A9W8ZLH3_9PLEO</name>
<proteinExistence type="inferred from homology"/>